<dbReference type="AlphaFoldDB" id="A0AAJ0BKM8"/>
<keyword evidence="3" id="KW-1185">Reference proteome</keyword>
<gene>
    <name evidence="2" type="ORF">QBC47DRAFT_338586</name>
</gene>
<keyword evidence="1" id="KW-1133">Transmembrane helix</keyword>
<feature type="transmembrane region" description="Helical" evidence="1">
    <location>
        <begin position="59"/>
        <end position="78"/>
    </location>
</feature>
<name>A0AAJ0BKM8_9PEZI</name>
<feature type="transmembrane region" description="Helical" evidence="1">
    <location>
        <begin position="32"/>
        <end position="52"/>
    </location>
</feature>
<dbReference type="Proteomes" id="UP001239445">
    <property type="component" value="Unassembled WGS sequence"/>
</dbReference>
<evidence type="ECO:0000313" key="2">
    <source>
        <dbReference type="EMBL" id="KAK1760029.1"/>
    </source>
</evidence>
<evidence type="ECO:0000256" key="1">
    <source>
        <dbReference type="SAM" id="Phobius"/>
    </source>
</evidence>
<accession>A0AAJ0BKM8</accession>
<comment type="caution">
    <text evidence="2">The sequence shown here is derived from an EMBL/GenBank/DDBJ whole genome shotgun (WGS) entry which is preliminary data.</text>
</comment>
<dbReference type="InterPro" id="IPR025444">
    <property type="entry name" value="Monooxy_af470"/>
</dbReference>
<reference evidence="2" key="1">
    <citation type="submission" date="2023-06" db="EMBL/GenBank/DDBJ databases">
        <title>Genome-scale phylogeny and comparative genomics of the fungal order Sordariales.</title>
        <authorList>
            <consortium name="Lawrence Berkeley National Laboratory"/>
            <person name="Hensen N."/>
            <person name="Bonometti L."/>
            <person name="Westerberg I."/>
            <person name="Brannstrom I.O."/>
            <person name="Guillou S."/>
            <person name="Cros-Aarteil S."/>
            <person name="Calhoun S."/>
            <person name="Haridas S."/>
            <person name="Kuo A."/>
            <person name="Mondo S."/>
            <person name="Pangilinan J."/>
            <person name="Riley R."/>
            <person name="Labutti K."/>
            <person name="Andreopoulos B."/>
            <person name="Lipzen A."/>
            <person name="Chen C."/>
            <person name="Yanf M."/>
            <person name="Daum C."/>
            <person name="Ng V."/>
            <person name="Clum A."/>
            <person name="Steindorff A."/>
            <person name="Ohm R."/>
            <person name="Martin F."/>
            <person name="Silar P."/>
            <person name="Natvig D."/>
            <person name="Lalanne C."/>
            <person name="Gautier V."/>
            <person name="Ament-Velasquez S.L."/>
            <person name="Kruys A."/>
            <person name="Hutchinson M.I."/>
            <person name="Powell A.J."/>
            <person name="Barry K."/>
            <person name="Miller A.N."/>
            <person name="Grigoriev I.V."/>
            <person name="Debuchy R."/>
            <person name="Gladieux P."/>
            <person name="Thoren M.H."/>
            <person name="Johannesson H."/>
        </authorList>
    </citation>
    <scope>NUCLEOTIDE SEQUENCE</scope>
    <source>
        <strain evidence="2">PSN4</strain>
    </source>
</reference>
<protein>
    <recommendedName>
        <fullName evidence="4">Monooxygenase</fullName>
    </recommendedName>
</protein>
<proteinExistence type="predicted"/>
<evidence type="ECO:0000313" key="3">
    <source>
        <dbReference type="Proteomes" id="UP001239445"/>
    </source>
</evidence>
<evidence type="ECO:0008006" key="4">
    <source>
        <dbReference type="Google" id="ProtNLM"/>
    </source>
</evidence>
<organism evidence="2 3">
    <name type="scientific">Echria macrotheca</name>
    <dbReference type="NCBI Taxonomy" id="438768"/>
    <lineage>
        <taxon>Eukaryota</taxon>
        <taxon>Fungi</taxon>
        <taxon>Dikarya</taxon>
        <taxon>Ascomycota</taxon>
        <taxon>Pezizomycotina</taxon>
        <taxon>Sordariomycetes</taxon>
        <taxon>Sordariomycetidae</taxon>
        <taxon>Sordariales</taxon>
        <taxon>Schizotheciaceae</taxon>
        <taxon>Echria</taxon>
    </lineage>
</organism>
<dbReference type="Pfam" id="PF13826">
    <property type="entry name" value="Monooxy_af470-like"/>
    <property type="match status" value="1"/>
</dbReference>
<dbReference type="EMBL" id="MU839828">
    <property type="protein sequence ID" value="KAK1760029.1"/>
    <property type="molecule type" value="Genomic_DNA"/>
</dbReference>
<sequence length="307" mass="34249">MAPTEFQGTFAPRDKRFTRLRSVSSAPWKANFSFKTIMVIGAAIQTLVTLVLPRRYALFPFLAIFLHTVGTAIVRIATFDARKPPVVPTTDHDAPVPDLTASVIPSASYNPAKGETPFSKEVGKQQGVVAFHLSSRINHPLGNFAPGALDLLKYFEKGVQELMERADDYGCLGCSSWEGETRQSQNTGLVVFYFRDVEGLHRFAHDKIHREGWDWYWNFVKKQGYRHIGINHETFYSPPGCWETINGDMPPTLLGAASVPVKNEATGQREWVNTLVGAENPKLRTQKARLGLLRQKGGVVDEKGVSY</sequence>
<keyword evidence="1" id="KW-0472">Membrane</keyword>
<keyword evidence="1" id="KW-0812">Transmembrane</keyword>